<sequence>MVDAADWLPSLVVFGAAALALAAGVFGFRRSGARREAREVGAARELETAAKARLVGADEAVRDAMQEIRFAEAQFGPETARELGETVERARGWLREAFLLQQRLDDAELAAAAQRRTWSARISSLCDSVERALADAEGVLSERRAAERGAADDIPALRERERRLVARSADAASALERLGTRFSAAALAGAQGSLARADHDLAAAASALDDAARRLAEAPGEPVAGLNGRAAHALQRAEGELDRVEHVELELARAADEAGREAADLDAELIAARGERDHASDPEAGAALAAAIGDLSPLLVGREHRADDPFAERDRLRAARDRLEAARATARREQDRLDGARGALPGAIAIAESQIRVAGEALERARAFAGADARTRLAEAERQLGIARRESDPVAALDAARRAAARASDAEALAHYAALHR</sequence>
<evidence type="ECO:0000313" key="3">
    <source>
        <dbReference type="Proteomes" id="UP000433071"/>
    </source>
</evidence>
<keyword evidence="3" id="KW-1185">Reference proteome</keyword>
<dbReference type="RefSeq" id="WP_155052763.1">
    <property type="nucleotide sequence ID" value="NZ_JBHMAT010000006.1"/>
</dbReference>
<keyword evidence="1" id="KW-0812">Transmembrane</keyword>
<name>A0A6I3M515_9MICO</name>
<dbReference type="AlphaFoldDB" id="A0A6I3M515"/>
<dbReference type="EMBL" id="WMLB01000034">
    <property type="protein sequence ID" value="MTH69710.1"/>
    <property type="molecule type" value="Genomic_DNA"/>
</dbReference>
<reference evidence="2 3" key="1">
    <citation type="submission" date="2019-11" db="EMBL/GenBank/DDBJ databases">
        <title>Agromyces kandeliae sp. nov., isolated from mangrove soil.</title>
        <authorList>
            <person name="Wang R."/>
        </authorList>
    </citation>
    <scope>NUCLEOTIDE SEQUENCE [LARGE SCALE GENOMIC DNA]</scope>
    <source>
        <strain evidence="2 3">JCM 11433</strain>
    </source>
</reference>
<evidence type="ECO:0008006" key="4">
    <source>
        <dbReference type="Google" id="ProtNLM"/>
    </source>
</evidence>
<organism evidence="2 3">
    <name type="scientific">Agromyces bracchium</name>
    <dbReference type="NCBI Taxonomy" id="88376"/>
    <lineage>
        <taxon>Bacteria</taxon>
        <taxon>Bacillati</taxon>
        <taxon>Actinomycetota</taxon>
        <taxon>Actinomycetes</taxon>
        <taxon>Micrococcales</taxon>
        <taxon>Microbacteriaceae</taxon>
        <taxon>Agromyces</taxon>
    </lineage>
</organism>
<comment type="caution">
    <text evidence="2">The sequence shown here is derived from an EMBL/GenBank/DDBJ whole genome shotgun (WGS) entry which is preliminary data.</text>
</comment>
<feature type="transmembrane region" description="Helical" evidence="1">
    <location>
        <begin position="6"/>
        <end position="28"/>
    </location>
</feature>
<keyword evidence="1" id="KW-1133">Transmembrane helix</keyword>
<evidence type="ECO:0000256" key="1">
    <source>
        <dbReference type="SAM" id="Phobius"/>
    </source>
</evidence>
<evidence type="ECO:0000313" key="2">
    <source>
        <dbReference type="EMBL" id="MTH69710.1"/>
    </source>
</evidence>
<protein>
    <recommendedName>
        <fullName evidence="4">TPM domain-containing protein</fullName>
    </recommendedName>
</protein>
<dbReference type="OrthoDB" id="5105562at2"/>
<proteinExistence type="predicted"/>
<accession>A0A6I3M515</accession>
<dbReference type="Proteomes" id="UP000433071">
    <property type="component" value="Unassembled WGS sequence"/>
</dbReference>
<gene>
    <name evidence="2" type="ORF">GJ743_15175</name>
</gene>
<keyword evidence="1" id="KW-0472">Membrane</keyword>